<name>A0A023VX71_BRAJU</name>
<feature type="transmembrane region" description="Helical" evidence="1">
    <location>
        <begin position="105"/>
        <end position="123"/>
    </location>
</feature>
<sequence length="128" mass="14615">MVSGACIIFLCFKRRGKLAFFFPFFIYFLSSTGIGVFSIASAPGGENISCPIPFVFLACHLFIFWGLFLFQRNIRAERQPLVPLLFGALLFFLPYFPNLEWLEGWIEGLDLFLLLLGILLFVCGEEKK</sequence>
<keyword evidence="1" id="KW-1133">Transmembrane helix</keyword>
<feature type="transmembrane region" description="Helical" evidence="1">
    <location>
        <begin position="52"/>
        <end position="70"/>
    </location>
</feature>
<keyword evidence="2" id="KW-0496">Mitochondrion</keyword>
<proteinExistence type="predicted"/>
<dbReference type="EMBL" id="KJ461445">
    <property type="protein sequence ID" value="AHY20366.1"/>
    <property type="molecule type" value="Genomic_DNA"/>
</dbReference>
<keyword evidence="1" id="KW-0472">Membrane</keyword>
<feature type="transmembrane region" description="Helical" evidence="1">
    <location>
        <begin position="18"/>
        <end position="40"/>
    </location>
</feature>
<accession>A0A023VX71</accession>
<gene>
    <name evidence="2" type="primary">orf128</name>
</gene>
<evidence type="ECO:0000256" key="1">
    <source>
        <dbReference type="SAM" id="Phobius"/>
    </source>
</evidence>
<geneLocation type="mitochondrion" evidence="2"/>
<protein>
    <submittedName>
        <fullName evidence="2">Uncharacterized protein</fullName>
    </submittedName>
</protein>
<feature type="transmembrane region" description="Helical" evidence="1">
    <location>
        <begin position="82"/>
        <end position="99"/>
    </location>
</feature>
<evidence type="ECO:0000313" key="2">
    <source>
        <dbReference type="EMBL" id="AHY20366.1"/>
    </source>
</evidence>
<organism evidence="2">
    <name type="scientific">Brassica juncea var. tumida</name>
    <dbReference type="NCBI Taxonomy" id="323352"/>
    <lineage>
        <taxon>Eukaryota</taxon>
        <taxon>Viridiplantae</taxon>
        <taxon>Streptophyta</taxon>
        <taxon>Embryophyta</taxon>
        <taxon>Tracheophyta</taxon>
        <taxon>Spermatophyta</taxon>
        <taxon>Magnoliopsida</taxon>
        <taxon>eudicotyledons</taxon>
        <taxon>Gunneridae</taxon>
        <taxon>Pentapetalae</taxon>
        <taxon>rosids</taxon>
        <taxon>malvids</taxon>
        <taxon>Brassicales</taxon>
        <taxon>Brassicaceae</taxon>
        <taxon>Brassiceae</taxon>
        <taxon>Brassica</taxon>
    </lineage>
</organism>
<dbReference type="AlphaFoldDB" id="A0A023VX71"/>
<reference evidence="2" key="1">
    <citation type="submission" date="2014-02" db="EMBL/GenBank/DDBJ databases">
        <title>The mitochondrial genome of Brassica juncea var tumida Tsen et Lee.</title>
        <authorList>
            <person name="Yang J."/>
            <person name="Liu D."/>
            <person name="Zhang M."/>
        </authorList>
    </citation>
    <scope>NUCLEOTIDE SEQUENCE</scope>
</reference>
<keyword evidence="1" id="KW-0812">Transmembrane</keyword>